<feature type="domain" description="CMP/dCMP-type deaminase" evidence="10">
    <location>
        <begin position="22"/>
        <end position="137"/>
    </location>
</feature>
<dbReference type="PANTHER" id="PTHR11935:SF94">
    <property type="entry name" value="TENZING NORGAY, ISOFORM C"/>
    <property type="match status" value="1"/>
</dbReference>
<dbReference type="SUPFAM" id="SSF53927">
    <property type="entry name" value="Cytidine deaminase-like"/>
    <property type="match status" value="1"/>
</dbReference>
<comment type="similarity">
    <text evidence="4">Belongs to the metallo-beta-lactamase superfamily. Glyoxalase II family.</text>
</comment>
<keyword evidence="7" id="KW-0378">Hydrolase</keyword>
<sequence length="360" mass="40297">EIQIKKSRGKSTVRNLLAMDAESKKRYMQHALALAEEAYENQEVPVGCVFVYKEEIIGSGRNRTNETFNGTRHAELEAIDAILSNDKYTKDVFRECVLYVTVEPCIMCAYALRQLGERHKQDHLLIKYNTPSARKPAAVVDPAEPEKVQSVLDEHDVNLKHLITTHHHRDHSNGNKDFIRKYPGLKVYGGDNRIPGMNHKVEDGEVLKVGDISIKALHTPGHTTGSFSFYLTDKEEKAVFTGDALFIGGCGKFFEGTAADMYNSLIKTLGSLPPSTKVYCGHEYTANNLKFAATVDPHNQVLENKISIVSNQQCTIPSTIGDELKFNPFMRVHEEAIKNATGKSDPVEVMGILREMKDNF</sequence>
<evidence type="ECO:0000256" key="9">
    <source>
        <dbReference type="ARBA" id="ARBA00031044"/>
    </source>
</evidence>
<dbReference type="GO" id="GO:0019239">
    <property type="term" value="F:deaminase activity"/>
    <property type="evidence" value="ECO:0007669"/>
    <property type="project" value="UniProtKB-ARBA"/>
</dbReference>
<organism evidence="11 12">
    <name type="scientific">Paraglomus occultum</name>
    <dbReference type="NCBI Taxonomy" id="144539"/>
    <lineage>
        <taxon>Eukaryota</taxon>
        <taxon>Fungi</taxon>
        <taxon>Fungi incertae sedis</taxon>
        <taxon>Mucoromycota</taxon>
        <taxon>Glomeromycotina</taxon>
        <taxon>Glomeromycetes</taxon>
        <taxon>Paraglomerales</taxon>
        <taxon>Paraglomeraceae</taxon>
        <taxon>Paraglomus</taxon>
    </lineage>
</organism>
<dbReference type="EMBL" id="CAJVPJ010001996">
    <property type="protein sequence ID" value="CAG8610015.1"/>
    <property type="molecule type" value="Genomic_DNA"/>
</dbReference>
<evidence type="ECO:0000256" key="5">
    <source>
        <dbReference type="ARBA" id="ARBA00011917"/>
    </source>
</evidence>
<dbReference type="InterPro" id="IPR002125">
    <property type="entry name" value="CMP_dCMP_dom"/>
</dbReference>
<dbReference type="SMART" id="SM00849">
    <property type="entry name" value="Lactamase_B"/>
    <property type="match status" value="1"/>
</dbReference>
<evidence type="ECO:0000256" key="3">
    <source>
        <dbReference type="ARBA" id="ARBA00004963"/>
    </source>
</evidence>
<dbReference type="CDD" id="cd07723">
    <property type="entry name" value="hydroxyacylglutathione_hydrolase_MBL-fold"/>
    <property type="match status" value="1"/>
</dbReference>
<dbReference type="Pfam" id="PF16123">
    <property type="entry name" value="HAGH_C"/>
    <property type="match status" value="1"/>
</dbReference>
<protein>
    <recommendedName>
        <fullName evidence="5">hydroxyacylglutathione hydrolase</fullName>
        <ecNumber evidence="5">3.1.2.6</ecNumber>
    </recommendedName>
    <alternativeName>
        <fullName evidence="9">Glyoxalase II</fullName>
    </alternativeName>
</protein>
<dbReference type="InterPro" id="IPR016193">
    <property type="entry name" value="Cytidine_deaminase-like"/>
</dbReference>
<dbReference type="NCBIfam" id="TIGR03413">
    <property type="entry name" value="GSH_gloB"/>
    <property type="match status" value="1"/>
</dbReference>
<dbReference type="Pfam" id="PF00383">
    <property type="entry name" value="dCMP_cyt_deam_1"/>
    <property type="match status" value="1"/>
</dbReference>
<dbReference type="CDD" id="cd01285">
    <property type="entry name" value="nucleoside_deaminase"/>
    <property type="match status" value="1"/>
</dbReference>
<evidence type="ECO:0000313" key="12">
    <source>
        <dbReference type="Proteomes" id="UP000789572"/>
    </source>
</evidence>
<dbReference type="GO" id="GO:0016814">
    <property type="term" value="F:hydrolase activity, acting on carbon-nitrogen (but not peptide) bonds, in cyclic amidines"/>
    <property type="evidence" value="ECO:0007669"/>
    <property type="project" value="UniProtKB-ARBA"/>
</dbReference>
<dbReference type="InterPro" id="IPR032282">
    <property type="entry name" value="HAGH_C"/>
</dbReference>
<dbReference type="InterPro" id="IPR001279">
    <property type="entry name" value="Metallo-B-lactamas"/>
</dbReference>
<proteinExistence type="inferred from homology"/>
<dbReference type="InterPro" id="IPR036866">
    <property type="entry name" value="RibonucZ/Hydroxyglut_hydro"/>
</dbReference>
<comment type="pathway">
    <text evidence="3">Secondary metabolite metabolism; methylglyoxal degradation; (R)-lactate from methylglyoxal: step 2/2.</text>
</comment>
<dbReference type="AlphaFoldDB" id="A0A9N9CS72"/>
<comment type="cofactor">
    <cofactor evidence="2">
        <name>Zn(2+)</name>
        <dbReference type="ChEBI" id="CHEBI:29105"/>
    </cofactor>
</comment>
<dbReference type="Gene3D" id="3.60.15.10">
    <property type="entry name" value="Ribonuclease Z/Hydroxyacylglutathione hydrolase-like"/>
    <property type="match status" value="1"/>
</dbReference>
<dbReference type="Gene3D" id="3.40.140.10">
    <property type="entry name" value="Cytidine Deaminase, domain 2"/>
    <property type="match status" value="1"/>
</dbReference>
<dbReference type="InterPro" id="IPR017782">
    <property type="entry name" value="Hydroxyacylglutathione_Hdrlase"/>
</dbReference>
<dbReference type="Proteomes" id="UP000789572">
    <property type="component" value="Unassembled WGS sequence"/>
</dbReference>
<dbReference type="GO" id="GO:0019243">
    <property type="term" value="P:methylglyoxal catabolic process to D-lactate via S-lactoyl-glutathione"/>
    <property type="evidence" value="ECO:0007669"/>
    <property type="project" value="InterPro"/>
</dbReference>
<keyword evidence="6" id="KW-0479">Metal-binding</keyword>
<feature type="non-terminal residue" evidence="11">
    <location>
        <position position="1"/>
    </location>
</feature>
<accession>A0A9N9CS72</accession>
<keyword evidence="8" id="KW-0862">Zinc</keyword>
<evidence type="ECO:0000259" key="10">
    <source>
        <dbReference type="PROSITE" id="PS51747"/>
    </source>
</evidence>
<dbReference type="PROSITE" id="PS51747">
    <property type="entry name" value="CYT_DCMP_DEAMINASES_2"/>
    <property type="match status" value="1"/>
</dbReference>
<comment type="caution">
    <text evidence="11">The sequence shown here is derived from an EMBL/GenBank/DDBJ whole genome shotgun (WGS) entry which is preliminary data.</text>
</comment>
<dbReference type="EC" id="3.1.2.6" evidence="5"/>
<evidence type="ECO:0000256" key="4">
    <source>
        <dbReference type="ARBA" id="ARBA00006759"/>
    </source>
</evidence>
<dbReference type="Pfam" id="PF00753">
    <property type="entry name" value="Lactamase_B"/>
    <property type="match status" value="1"/>
</dbReference>
<dbReference type="InterPro" id="IPR016192">
    <property type="entry name" value="APOBEC/CMP_deaminase_Zn-bd"/>
</dbReference>
<dbReference type="InterPro" id="IPR035680">
    <property type="entry name" value="Clx_II_MBL"/>
</dbReference>
<keyword evidence="12" id="KW-1185">Reference proteome</keyword>
<dbReference type="GO" id="GO:0006139">
    <property type="term" value="P:nucleobase-containing compound metabolic process"/>
    <property type="evidence" value="ECO:0007669"/>
    <property type="project" value="UniProtKB-ARBA"/>
</dbReference>
<reference evidence="11" key="1">
    <citation type="submission" date="2021-06" db="EMBL/GenBank/DDBJ databases">
        <authorList>
            <person name="Kallberg Y."/>
            <person name="Tangrot J."/>
            <person name="Rosling A."/>
        </authorList>
    </citation>
    <scope>NUCLEOTIDE SEQUENCE</scope>
    <source>
        <strain evidence="11">IA702</strain>
    </source>
</reference>
<gene>
    <name evidence="11" type="ORF">POCULU_LOCUS7900</name>
</gene>
<evidence type="ECO:0000256" key="6">
    <source>
        <dbReference type="ARBA" id="ARBA00022723"/>
    </source>
</evidence>
<evidence type="ECO:0000256" key="1">
    <source>
        <dbReference type="ARBA" id="ARBA00001623"/>
    </source>
</evidence>
<evidence type="ECO:0000313" key="11">
    <source>
        <dbReference type="EMBL" id="CAG8610015.1"/>
    </source>
</evidence>
<comment type="catalytic activity">
    <reaction evidence="1">
        <text>an S-(2-hydroxyacyl)glutathione + H2O = a 2-hydroxy carboxylate + glutathione + H(+)</text>
        <dbReference type="Rhea" id="RHEA:21864"/>
        <dbReference type="ChEBI" id="CHEBI:15377"/>
        <dbReference type="ChEBI" id="CHEBI:15378"/>
        <dbReference type="ChEBI" id="CHEBI:57925"/>
        <dbReference type="ChEBI" id="CHEBI:58896"/>
        <dbReference type="ChEBI" id="CHEBI:71261"/>
        <dbReference type="EC" id="3.1.2.6"/>
    </reaction>
</comment>
<dbReference type="PANTHER" id="PTHR11935">
    <property type="entry name" value="BETA LACTAMASE DOMAIN"/>
    <property type="match status" value="1"/>
</dbReference>
<evidence type="ECO:0000256" key="8">
    <source>
        <dbReference type="ARBA" id="ARBA00022833"/>
    </source>
</evidence>
<dbReference type="GO" id="GO:0008270">
    <property type="term" value="F:zinc ion binding"/>
    <property type="evidence" value="ECO:0007669"/>
    <property type="project" value="InterPro"/>
</dbReference>
<dbReference type="OrthoDB" id="515692at2759"/>
<name>A0A9N9CS72_9GLOM</name>
<dbReference type="SUPFAM" id="SSF56281">
    <property type="entry name" value="Metallo-hydrolase/oxidoreductase"/>
    <property type="match status" value="1"/>
</dbReference>
<evidence type="ECO:0000256" key="2">
    <source>
        <dbReference type="ARBA" id="ARBA00001947"/>
    </source>
</evidence>
<evidence type="ECO:0000256" key="7">
    <source>
        <dbReference type="ARBA" id="ARBA00022801"/>
    </source>
</evidence>
<dbReference type="HAMAP" id="MF_01374">
    <property type="entry name" value="Glyoxalase_2"/>
    <property type="match status" value="1"/>
</dbReference>
<dbReference type="GO" id="GO:0004416">
    <property type="term" value="F:hydroxyacylglutathione hydrolase activity"/>
    <property type="evidence" value="ECO:0007669"/>
    <property type="project" value="UniProtKB-EC"/>
</dbReference>
<dbReference type="PROSITE" id="PS00903">
    <property type="entry name" value="CYT_DCMP_DEAMINASES_1"/>
    <property type="match status" value="1"/>
</dbReference>